<accession>A0AAW9RPS4</accession>
<dbReference type="AlphaFoldDB" id="A0AAW9RPS4"/>
<sequence length="610" mass="65310">MSEIEGITELSAWLDGKPKASAAALASRAAARTIPVLARLESDTSPELTRVTVLPIFRALSAALAASKYPSRDSNSAAIAATNFAYFTYDAASNGATTAAYAAARIAGTDAVGARASAAETALATSRTAGSAAAFVADYTSIDEVTAAMRAMWGAISFDAELYDGGAAVDRIAARPLWPGDPASWVGKGWNAVKGDLETADEDWGVWINWYERLLWGRAAHANAEAAKEIDLAYVLIENEEWEHGPAHVNALIKRRIEEIEGRYATEDSAPILDTPRTPPPPLPPQSAGLRRVVNEDGLIDRGPVRPLDAVNDDIDRIRQLAPQAVTLGNELLPLLSPNLNPELVRVVSRYVTAIAGAPEIDVNWAEIWGLGVQMEQTSAATGRQIENQLVPPLEDKAKAALDSLLMIHRPLILSTQEGQELLQLVRNYSASSEDRRAAHDTNYELVAKMKRADDVFAPATVEDFEHALEAAGEGAESERGSAFVAVTVKNTMIVLVAGAVLSPVTIGTILGGAGGAIGGAALTLVGVEALKKSKIFQSITSAIGGRIDGWADVDLRAWVKTSTVRFAPYRRFVRDNADLLRKLAAKEDWPWLTRYVDFLASGDDEQLGE</sequence>
<keyword evidence="3" id="KW-1185">Reference proteome</keyword>
<protein>
    <recommendedName>
        <fullName evidence="4">DUF4231 domain-containing protein</fullName>
    </recommendedName>
</protein>
<dbReference type="Proteomes" id="UP001378188">
    <property type="component" value="Unassembled WGS sequence"/>
</dbReference>
<gene>
    <name evidence="2" type="ORF">V3328_22830</name>
</gene>
<proteinExistence type="predicted"/>
<dbReference type="EMBL" id="JAZHOF010000011">
    <property type="protein sequence ID" value="MEJ8574337.1"/>
    <property type="molecule type" value="Genomic_DNA"/>
</dbReference>
<evidence type="ECO:0000313" key="3">
    <source>
        <dbReference type="Proteomes" id="UP001378188"/>
    </source>
</evidence>
<reference evidence="2 3" key="1">
    <citation type="submission" date="2024-02" db="EMBL/GenBank/DDBJ databases">
        <title>Genome analysis and characterization of Microbaculum marinisediminis sp. nov., isolated from marine sediment.</title>
        <authorList>
            <person name="Du Z.-J."/>
            <person name="Ye Y.-Q."/>
            <person name="Zhang Z.-R."/>
            <person name="Yuan S.-M."/>
            <person name="Zhang X.-Y."/>
        </authorList>
    </citation>
    <scope>NUCLEOTIDE SEQUENCE [LARGE SCALE GENOMIC DNA]</scope>
    <source>
        <strain evidence="2 3">SDUM1044001</strain>
    </source>
</reference>
<evidence type="ECO:0008006" key="4">
    <source>
        <dbReference type="Google" id="ProtNLM"/>
    </source>
</evidence>
<evidence type="ECO:0000313" key="2">
    <source>
        <dbReference type="EMBL" id="MEJ8574337.1"/>
    </source>
</evidence>
<evidence type="ECO:0000256" key="1">
    <source>
        <dbReference type="SAM" id="MobiDB-lite"/>
    </source>
</evidence>
<dbReference type="RefSeq" id="WP_340332034.1">
    <property type="nucleotide sequence ID" value="NZ_JAZHOF010000011.1"/>
</dbReference>
<name>A0AAW9RPS4_9HYPH</name>
<comment type="caution">
    <text evidence="2">The sequence shown here is derived from an EMBL/GenBank/DDBJ whole genome shotgun (WGS) entry which is preliminary data.</text>
</comment>
<feature type="region of interest" description="Disordered" evidence="1">
    <location>
        <begin position="268"/>
        <end position="287"/>
    </location>
</feature>
<organism evidence="2 3">
    <name type="scientific">Microbaculum marinum</name>
    <dbReference type="NCBI Taxonomy" id="1764581"/>
    <lineage>
        <taxon>Bacteria</taxon>
        <taxon>Pseudomonadati</taxon>
        <taxon>Pseudomonadota</taxon>
        <taxon>Alphaproteobacteria</taxon>
        <taxon>Hyphomicrobiales</taxon>
        <taxon>Tepidamorphaceae</taxon>
        <taxon>Microbaculum</taxon>
    </lineage>
</organism>